<dbReference type="InterPro" id="IPR033121">
    <property type="entry name" value="PEPTIDASE_A1"/>
</dbReference>
<dbReference type="OMA" id="CWRANFP"/>
<evidence type="ECO:0000256" key="7">
    <source>
        <dbReference type="SAM" id="SignalP"/>
    </source>
</evidence>
<proteinExistence type="inferred from homology"/>
<dbReference type="FunFam" id="2.40.70.10:FF:000015">
    <property type="entry name" value="Aspartyl protease family protein"/>
    <property type="match status" value="1"/>
</dbReference>
<keyword evidence="3 6" id="KW-0064">Aspartyl protease</keyword>
<evidence type="ECO:0000256" key="5">
    <source>
        <dbReference type="PIRSR" id="PIRSR601461-1"/>
    </source>
</evidence>
<evidence type="ECO:0000256" key="4">
    <source>
        <dbReference type="ARBA" id="ARBA00022801"/>
    </source>
</evidence>
<dbReference type="InterPro" id="IPR032861">
    <property type="entry name" value="TAXi_N"/>
</dbReference>
<dbReference type="FunCoup" id="D7SIX6">
    <property type="interactions" value="111"/>
</dbReference>
<comment type="similarity">
    <text evidence="1 6">Belongs to the peptidase A1 family.</text>
</comment>
<feature type="domain" description="Peptidase A1" evidence="8">
    <location>
        <begin position="101"/>
        <end position="457"/>
    </location>
</feature>
<dbReference type="InterPro" id="IPR032799">
    <property type="entry name" value="TAXi_C"/>
</dbReference>
<dbReference type="Gene3D" id="2.40.70.10">
    <property type="entry name" value="Acid Proteases"/>
    <property type="match status" value="2"/>
</dbReference>
<keyword evidence="2 6" id="KW-0645">Protease</keyword>
<evidence type="ECO:0000256" key="1">
    <source>
        <dbReference type="ARBA" id="ARBA00007447"/>
    </source>
</evidence>
<feature type="active site" evidence="5">
    <location>
        <position position="326"/>
    </location>
</feature>
<evidence type="ECO:0000313" key="9">
    <source>
        <dbReference type="EMBL" id="CBI15437.3"/>
    </source>
</evidence>
<dbReference type="Pfam" id="PF14541">
    <property type="entry name" value="TAXi_C"/>
    <property type="match status" value="1"/>
</dbReference>
<name>D7SIX6_VITVI</name>
<dbReference type="PROSITE" id="PS00141">
    <property type="entry name" value="ASP_PROTEASE"/>
    <property type="match status" value="1"/>
</dbReference>
<feature type="active site" evidence="5">
    <location>
        <position position="119"/>
    </location>
</feature>
<keyword evidence="4 6" id="KW-0378">Hydrolase</keyword>
<evidence type="ECO:0000259" key="8">
    <source>
        <dbReference type="PROSITE" id="PS51767"/>
    </source>
</evidence>
<gene>
    <name evidence="9" type="ordered locus">VIT_17s0000g03880</name>
</gene>
<keyword evidence="10" id="KW-1185">Reference proteome</keyword>
<dbReference type="GO" id="GO:0004190">
    <property type="term" value="F:aspartic-type endopeptidase activity"/>
    <property type="evidence" value="ECO:0007669"/>
    <property type="project" value="UniProtKB-KW"/>
</dbReference>
<dbReference type="SUPFAM" id="SSF50630">
    <property type="entry name" value="Acid proteases"/>
    <property type="match status" value="1"/>
</dbReference>
<dbReference type="OrthoDB" id="2747330at2759"/>
<dbReference type="HOGENOM" id="CLU_005738_3_0_1"/>
<accession>D7SIX6</accession>
<dbReference type="AlphaFoldDB" id="D7SIX6"/>
<organism evidence="9 10">
    <name type="scientific">Vitis vinifera</name>
    <name type="common">Grape</name>
    <dbReference type="NCBI Taxonomy" id="29760"/>
    <lineage>
        <taxon>Eukaryota</taxon>
        <taxon>Viridiplantae</taxon>
        <taxon>Streptophyta</taxon>
        <taxon>Embryophyta</taxon>
        <taxon>Tracheophyta</taxon>
        <taxon>Spermatophyta</taxon>
        <taxon>Magnoliopsida</taxon>
        <taxon>eudicotyledons</taxon>
        <taxon>Gunneridae</taxon>
        <taxon>Pentapetalae</taxon>
        <taxon>rosids</taxon>
        <taxon>Vitales</taxon>
        <taxon>Vitaceae</taxon>
        <taxon>Viteae</taxon>
        <taxon>Vitis</taxon>
    </lineage>
</organism>
<protein>
    <recommendedName>
        <fullName evidence="8">Peptidase A1 domain-containing protein</fullName>
    </recommendedName>
</protein>
<dbReference type="InterPro" id="IPR001969">
    <property type="entry name" value="Aspartic_peptidase_AS"/>
</dbReference>
<reference evidence="10" key="1">
    <citation type="journal article" date="2007" name="Nature">
        <title>The grapevine genome sequence suggests ancestral hexaploidization in major angiosperm phyla.</title>
        <authorList>
            <consortium name="The French-Italian Public Consortium for Grapevine Genome Characterization."/>
            <person name="Jaillon O."/>
            <person name="Aury J.-M."/>
            <person name="Noel B."/>
            <person name="Policriti A."/>
            <person name="Clepet C."/>
            <person name="Casagrande A."/>
            <person name="Choisne N."/>
            <person name="Aubourg S."/>
            <person name="Vitulo N."/>
            <person name="Jubin C."/>
            <person name="Vezzi A."/>
            <person name="Legeai F."/>
            <person name="Hugueney P."/>
            <person name="Dasilva C."/>
            <person name="Horner D."/>
            <person name="Mica E."/>
            <person name="Jublot D."/>
            <person name="Poulain J."/>
            <person name="Bruyere C."/>
            <person name="Billault A."/>
            <person name="Segurens B."/>
            <person name="Gouyvenoux M."/>
            <person name="Ugarte E."/>
            <person name="Cattonaro F."/>
            <person name="Anthouard V."/>
            <person name="Vico V."/>
            <person name="Del Fabbro C."/>
            <person name="Alaux M."/>
            <person name="Di Gaspero G."/>
            <person name="Dumas V."/>
            <person name="Felice N."/>
            <person name="Paillard S."/>
            <person name="Juman I."/>
            <person name="Moroldo M."/>
            <person name="Scalabrin S."/>
            <person name="Canaguier A."/>
            <person name="Le Clainche I."/>
            <person name="Malacrida G."/>
            <person name="Durand E."/>
            <person name="Pesole G."/>
            <person name="Laucou V."/>
            <person name="Chatelet P."/>
            <person name="Merdinoglu D."/>
            <person name="Delledonne M."/>
            <person name="Pezzotti M."/>
            <person name="Lecharny A."/>
            <person name="Scarpelli C."/>
            <person name="Artiguenave F."/>
            <person name="Pe M.E."/>
            <person name="Valle G."/>
            <person name="Morgante M."/>
            <person name="Caboche M."/>
            <person name="Adam-Blondon A.-F."/>
            <person name="Weissenbach J."/>
            <person name="Quetier F."/>
            <person name="Wincker P."/>
        </authorList>
    </citation>
    <scope>NUCLEOTIDE SEQUENCE [LARGE SCALE GENOMIC DNA]</scope>
    <source>
        <strain evidence="10">cv. Pinot noir / PN40024</strain>
    </source>
</reference>
<dbReference type="eggNOG" id="KOG1339">
    <property type="taxonomic scope" value="Eukaryota"/>
</dbReference>
<feature type="signal peptide" evidence="7">
    <location>
        <begin position="1"/>
        <end position="19"/>
    </location>
</feature>
<dbReference type="PaxDb" id="29760-VIT_17s0000g03880.t01"/>
<dbReference type="InterPro" id="IPR001461">
    <property type="entry name" value="Aspartic_peptidase_A1"/>
</dbReference>
<feature type="chain" id="PRO_5003105721" description="Peptidase A1 domain-containing protein" evidence="7">
    <location>
        <begin position="20"/>
        <end position="473"/>
    </location>
</feature>
<dbReference type="Proteomes" id="UP000009183">
    <property type="component" value="Chromosome 17"/>
</dbReference>
<dbReference type="PANTHER" id="PTHR13683:SF316">
    <property type="entry name" value="ASPARTYL PROTEASE APCB1"/>
    <property type="match status" value="1"/>
</dbReference>
<evidence type="ECO:0000256" key="3">
    <source>
        <dbReference type="ARBA" id="ARBA00022750"/>
    </source>
</evidence>
<dbReference type="PANTHER" id="PTHR13683">
    <property type="entry name" value="ASPARTYL PROTEASES"/>
    <property type="match status" value="1"/>
</dbReference>
<dbReference type="InParanoid" id="D7SIX6"/>
<keyword evidence="7" id="KW-0732">Signal</keyword>
<dbReference type="FunFam" id="2.40.70.10:FF:000061">
    <property type="entry name" value="Aspartyl protease APCB1"/>
    <property type="match status" value="1"/>
</dbReference>
<dbReference type="GO" id="GO:0006508">
    <property type="term" value="P:proteolysis"/>
    <property type="evidence" value="ECO:0007669"/>
    <property type="project" value="UniProtKB-KW"/>
</dbReference>
<dbReference type="PROSITE" id="PS51767">
    <property type="entry name" value="PEPTIDASE_A1"/>
    <property type="match status" value="1"/>
</dbReference>
<dbReference type="STRING" id="29760.D7SIX6"/>
<dbReference type="Pfam" id="PF14543">
    <property type="entry name" value="TAXi_N"/>
    <property type="match status" value="1"/>
</dbReference>
<evidence type="ECO:0000256" key="2">
    <source>
        <dbReference type="ARBA" id="ARBA00022670"/>
    </source>
</evidence>
<dbReference type="InterPro" id="IPR021109">
    <property type="entry name" value="Peptidase_aspartic_dom_sf"/>
</dbReference>
<dbReference type="EMBL" id="FN594950">
    <property type="protein sequence ID" value="CBI15437.3"/>
    <property type="molecule type" value="Genomic_DNA"/>
</dbReference>
<evidence type="ECO:0000256" key="6">
    <source>
        <dbReference type="RuleBase" id="RU000454"/>
    </source>
</evidence>
<evidence type="ECO:0000313" key="10">
    <source>
        <dbReference type="Proteomes" id="UP000009183"/>
    </source>
</evidence>
<sequence>MGFLGVSLFVFLLWNFASSSPLVELRRKNDDREPTSFILPLYPKLGSRSLGDLELKLGKFVDFHVNDMKPGGINKLATSVSAFDSSTIFPVRGDVYPNGLYFTHIFVGSPPRRYFLDMDTGSDLTWIQCDAPCTSCAKGPNPLYKPKKGNLVPLKDSLCVEVQRNLKTGYCETCEQCDYEIEYADHSSSMGVLASDDLHLMLANGSLTKLGIMFGCAYDQQGLLLNSLAKTDGILGLSKAKVSLPSQLASQRIINNVLGHCLTSDATGGGYMFLGDDFVPYWGMAWVPMLNSHSPNYHSQIMKISHGSRQLSLGRQDGRTERVVFDTGSSYTYFPKEAYYALVASLKDVSDEGLIQDGSDPTLPVCWRAKFPIRSVIDVKQFFQPLTLQFRSKWWIVSTKFRIPPEGYLIISNKGNVCLGILDGSNVHDGSTIILGDISLRGKLVVYDNVNQKIGWAQSTCVKPQKIKSLPFF</sequence>
<dbReference type="MEROPS" id="A01.A25"/>
<dbReference type="SMR" id="D7SIX6"/>
<dbReference type="PRINTS" id="PR00792">
    <property type="entry name" value="PEPSIN"/>
</dbReference>